<evidence type="ECO:0000313" key="4">
    <source>
        <dbReference type="Proteomes" id="UP001470230"/>
    </source>
</evidence>
<organism evidence="3 4">
    <name type="scientific">Tritrichomonas musculus</name>
    <dbReference type="NCBI Taxonomy" id="1915356"/>
    <lineage>
        <taxon>Eukaryota</taxon>
        <taxon>Metamonada</taxon>
        <taxon>Parabasalia</taxon>
        <taxon>Tritrichomonadida</taxon>
        <taxon>Tritrichomonadidae</taxon>
        <taxon>Tritrichomonas</taxon>
    </lineage>
</organism>
<evidence type="ECO:0008006" key="5">
    <source>
        <dbReference type="Google" id="ProtNLM"/>
    </source>
</evidence>
<gene>
    <name evidence="2" type="ORF">M9Y10_006951</name>
    <name evidence="3" type="ORF">M9Y10_020287</name>
</gene>
<comment type="caution">
    <text evidence="3">The sequence shown here is derived from an EMBL/GenBank/DDBJ whole genome shotgun (WGS) entry which is preliminary data.</text>
</comment>
<reference evidence="3 4" key="1">
    <citation type="submission" date="2024-04" db="EMBL/GenBank/DDBJ databases">
        <title>Tritrichomonas musculus Genome.</title>
        <authorList>
            <person name="Alves-Ferreira E."/>
            <person name="Grigg M."/>
            <person name="Lorenzi H."/>
            <person name="Galac M."/>
        </authorList>
    </citation>
    <scope>NUCLEOTIDE SEQUENCE [LARGE SCALE GENOMIC DNA]</scope>
    <source>
        <strain evidence="3 4">EAF2021</strain>
    </source>
</reference>
<protein>
    <recommendedName>
        <fullName evidence="5">VPS9 domain-containing protein</fullName>
    </recommendedName>
</protein>
<dbReference type="Proteomes" id="UP001470230">
    <property type="component" value="Unassembled WGS sequence"/>
</dbReference>
<evidence type="ECO:0000256" key="1">
    <source>
        <dbReference type="SAM" id="Coils"/>
    </source>
</evidence>
<keyword evidence="1" id="KW-0175">Coiled coil</keyword>
<feature type="coiled-coil region" evidence="1">
    <location>
        <begin position="63"/>
        <end position="90"/>
    </location>
</feature>
<dbReference type="EMBL" id="JAPFFF010000121">
    <property type="protein sequence ID" value="KAK8835417.1"/>
    <property type="molecule type" value="Genomic_DNA"/>
</dbReference>
<evidence type="ECO:0000313" key="2">
    <source>
        <dbReference type="EMBL" id="KAK8835417.1"/>
    </source>
</evidence>
<sequence length="454" mass="53233">MNLLYKKLFPPETKYDSALKPIPDKYLFDDFFNYIHPINTKLFPYPDVNFINSKLIPHFTESVKILQKNINSLNKEIENEKKIAKDSMIQSQEYLSTNYQINFLNKDIVRKLKILVPKMEEINRTVIFTQISYLEQRLATLKNIEKVANFLLTSPRYYYINLKFIQHNENFSKIAPEIHFEYNSIKQQVDCLKTSLSLINKPFSHNQENVDLSIHIISQAITLKKTDTKCVQNSEEIDLLRYFLESSNSPIQFSYYDSSAKDIDIQIAMMTNCLLNFCLIDIKDKQVFDIVYYILVQFFFEIFIKKIDRNPLKIESSSQKVNNNLSALKDITLKELGLSSQNDEMENLTVRELFERNEKLNSLSIELMTCHFLINPIEIFYGIRKIGSDLKSIFGNEEDFYAAWKALLIASDVPSVNLIFKKLSAWKDLRLISELYDDVCKTPNRVIEDLIKLK</sequence>
<evidence type="ECO:0000313" key="3">
    <source>
        <dbReference type="EMBL" id="KAK8846281.1"/>
    </source>
</evidence>
<proteinExistence type="predicted"/>
<keyword evidence="4" id="KW-1185">Reference proteome</keyword>
<accession>A0ABR2HFR2</accession>
<name>A0ABR2HFR2_9EUKA</name>
<dbReference type="EMBL" id="JAPFFF010000029">
    <property type="protein sequence ID" value="KAK8846281.1"/>
    <property type="molecule type" value="Genomic_DNA"/>
</dbReference>